<organism evidence="1 2">
    <name type="scientific">Apatococcus fuscideae</name>
    <dbReference type="NCBI Taxonomy" id="2026836"/>
    <lineage>
        <taxon>Eukaryota</taxon>
        <taxon>Viridiplantae</taxon>
        <taxon>Chlorophyta</taxon>
        <taxon>core chlorophytes</taxon>
        <taxon>Trebouxiophyceae</taxon>
        <taxon>Chlorellales</taxon>
        <taxon>Chlorellaceae</taxon>
        <taxon>Apatococcus</taxon>
    </lineage>
</organism>
<dbReference type="AlphaFoldDB" id="A0AAW1TAS7"/>
<sequence length="86" mass="8951">MGSHHLPVEEGRHFNLPRASRVCKLCNTDALGLRNPKWSLVGGSHRGQLVVPWKGTGAGDGQKLVAVHRVGASGGEESGGTAANNT</sequence>
<accession>A0AAW1TAS7</accession>
<name>A0AAW1TAS7_9CHLO</name>
<reference evidence="1 2" key="1">
    <citation type="journal article" date="2024" name="Nat. Commun.">
        <title>Phylogenomics reveals the evolutionary origins of lichenization in chlorophyte algae.</title>
        <authorList>
            <person name="Puginier C."/>
            <person name="Libourel C."/>
            <person name="Otte J."/>
            <person name="Skaloud P."/>
            <person name="Haon M."/>
            <person name="Grisel S."/>
            <person name="Petersen M."/>
            <person name="Berrin J.G."/>
            <person name="Delaux P.M."/>
            <person name="Dal Grande F."/>
            <person name="Keller J."/>
        </authorList>
    </citation>
    <scope>NUCLEOTIDE SEQUENCE [LARGE SCALE GENOMIC DNA]</scope>
    <source>
        <strain evidence="1 2">SAG 2523</strain>
    </source>
</reference>
<proteinExistence type="predicted"/>
<protein>
    <submittedName>
        <fullName evidence="1">Uncharacterized protein</fullName>
    </submittedName>
</protein>
<comment type="caution">
    <text evidence="1">The sequence shown here is derived from an EMBL/GenBank/DDBJ whole genome shotgun (WGS) entry which is preliminary data.</text>
</comment>
<dbReference type="Proteomes" id="UP001485043">
    <property type="component" value="Unassembled WGS sequence"/>
</dbReference>
<keyword evidence="2" id="KW-1185">Reference proteome</keyword>
<dbReference type="EMBL" id="JALJOV010000195">
    <property type="protein sequence ID" value="KAK9866043.1"/>
    <property type="molecule type" value="Genomic_DNA"/>
</dbReference>
<evidence type="ECO:0000313" key="1">
    <source>
        <dbReference type="EMBL" id="KAK9866043.1"/>
    </source>
</evidence>
<gene>
    <name evidence="1" type="ORF">WJX84_006030</name>
</gene>
<evidence type="ECO:0000313" key="2">
    <source>
        <dbReference type="Proteomes" id="UP001485043"/>
    </source>
</evidence>